<evidence type="ECO:0008006" key="4">
    <source>
        <dbReference type="Google" id="ProtNLM"/>
    </source>
</evidence>
<name>A0ABN3NLX5_9ACTN</name>
<comment type="caution">
    <text evidence="2">The sequence shown here is derived from an EMBL/GenBank/DDBJ whole genome shotgun (WGS) entry which is preliminary data.</text>
</comment>
<organism evidence="2 3">
    <name type="scientific">Streptomyces levis</name>
    <dbReference type="NCBI Taxonomy" id="285566"/>
    <lineage>
        <taxon>Bacteria</taxon>
        <taxon>Bacillati</taxon>
        <taxon>Actinomycetota</taxon>
        <taxon>Actinomycetes</taxon>
        <taxon>Kitasatosporales</taxon>
        <taxon>Streptomycetaceae</taxon>
        <taxon>Streptomyces</taxon>
    </lineage>
</organism>
<feature type="region of interest" description="Disordered" evidence="1">
    <location>
        <begin position="712"/>
        <end position="755"/>
    </location>
</feature>
<reference evidence="2 3" key="1">
    <citation type="journal article" date="2019" name="Int. J. Syst. Evol. Microbiol.">
        <title>The Global Catalogue of Microorganisms (GCM) 10K type strain sequencing project: providing services to taxonomists for standard genome sequencing and annotation.</title>
        <authorList>
            <consortium name="The Broad Institute Genomics Platform"/>
            <consortium name="The Broad Institute Genome Sequencing Center for Infectious Disease"/>
            <person name="Wu L."/>
            <person name="Ma J."/>
        </authorList>
    </citation>
    <scope>NUCLEOTIDE SEQUENCE [LARGE SCALE GENOMIC DNA]</scope>
    <source>
        <strain evidence="2 3">JCM 6924</strain>
    </source>
</reference>
<dbReference type="Gene3D" id="2.60.40.4070">
    <property type="match status" value="1"/>
</dbReference>
<dbReference type="SUPFAM" id="SSF69304">
    <property type="entry name" value="Tricorn protease N-terminal domain"/>
    <property type="match status" value="1"/>
</dbReference>
<evidence type="ECO:0000313" key="2">
    <source>
        <dbReference type="EMBL" id="GAA2525504.1"/>
    </source>
</evidence>
<accession>A0ABN3NLX5</accession>
<gene>
    <name evidence="2" type="ORF">GCM10010423_19130</name>
</gene>
<dbReference type="EMBL" id="BAAATM010000006">
    <property type="protein sequence ID" value="GAA2525504.1"/>
    <property type="molecule type" value="Genomic_DNA"/>
</dbReference>
<evidence type="ECO:0000313" key="3">
    <source>
        <dbReference type="Proteomes" id="UP001501095"/>
    </source>
</evidence>
<evidence type="ECO:0000256" key="1">
    <source>
        <dbReference type="SAM" id="MobiDB-lite"/>
    </source>
</evidence>
<keyword evidence="3" id="KW-1185">Reference proteome</keyword>
<sequence length="755" mass="77949">MPPVRTVRVCALVQGERNMSRSRRLVYTAVGGVLALSCTVPTAPAQAAAAAGEPAGTVRLVTEKRVTVDYPWAGASGFQYRPGTGSVTTVDYPDTVPPAHAGPDDLASGTDVMTTRDGQKVVQRHRSTGVTATVTLPADQAYRAAVGWSVLTLDSSGALHVLRATDGTVTADIPVTGFPAGARPVVYRTGGSVTRLAIVYALDGRTSVGLVDLADGTFRTYVTGDEATPELAFNDRWLVADWKAIRVDSEPGTQPTALTRTGERLEAVVGDRLLLGNPDFVLGGTEAALTARSLATGARDTVLTSSFGGIGPTPDGGALATAGPSSLDWNIHRIRLDGNGGLTTTEVARVPAAATAVQGLAVGAGELLLHGATPGASLRYSGFPLDATGRPTGPQTPRSPALAAPTCLGGDAACPQLEALGDGRVSHLHTDANGEESVVNTGLDTTTLLTAPTDGDSGGRIAGGTGRYVLYNGGSGRQRVVDFPRGATNGTTVLTRDRTAAAVWGQTLWTPGSAQGTATGRNLKTGTTTTVTTGAPCTPTDLQAVNTWLYWTCGTTAGVLDRATNRRITVPADHGPARLADGFLLRENRTTHELLLTDFHTGTATTRTLVKLPATDQNTGGSNGRWAVDRFGGHIAYLNGSYGEVSIVPAGVPTSPLAQMEAQVYSPSVIGTSFPWSPVWQLNKPSTWTLTLANASGTVVRTLTGASTGAAVRPAWDGRTDSGGPTSGTHTWKLTAHPRDGQGPDLTLSGTMTLG</sequence>
<dbReference type="Proteomes" id="UP001501095">
    <property type="component" value="Unassembled WGS sequence"/>
</dbReference>
<feature type="compositionally biased region" description="Polar residues" evidence="1">
    <location>
        <begin position="723"/>
        <end position="732"/>
    </location>
</feature>
<protein>
    <recommendedName>
        <fullName evidence="4">FlgD Ig-like domain-containing protein</fullName>
    </recommendedName>
</protein>
<proteinExistence type="predicted"/>